<sequence length="95" mass="10792">MQGQPVEEPADGGGSLWPDWSVIATFQDDGYKIAALAIICVTIILVVALPAAIRAWRLDRQDRRARRVDMAHLARRIEQERTKRHGGFLDLDRRD</sequence>
<keyword evidence="3" id="KW-1185">Reference proteome</keyword>
<keyword evidence="1" id="KW-0472">Membrane</keyword>
<reference evidence="3" key="1">
    <citation type="submission" date="2017-09" db="EMBL/GenBank/DDBJ databases">
        <authorList>
            <person name="Varghese N."/>
            <person name="Submissions S."/>
        </authorList>
    </citation>
    <scope>NUCLEOTIDE SEQUENCE [LARGE SCALE GENOMIC DNA]</scope>
    <source>
        <strain evidence="3">USBA 140</strain>
    </source>
</reference>
<dbReference type="EMBL" id="OCNJ01000002">
    <property type="protein sequence ID" value="SOD92684.1"/>
    <property type="molecule type" value="Genomic_DNA"/>
</dbReference>
<name>A0A286GCH1_9PROT</name>
<evidence type="ECO:0000313" key="2">
    <source>
        <dbReference type="EMBL" id="SOD92684.1"/>
    </source>
</evidence>
<dbReference type="RefSeq" id="WP_097278292.1">
    <property type="nucleotide sequence ID" value="NZ_OCNJ01000002.1"/>
</dbReference>
<evidence type="ECO:0008006" key="4">
    <source>
        <dbReference type="Google" id="ProtNLM"/>
    </source>
</evidence>
<gene>
    <name evidence="2" type="ORF">SAMN05421508_102558</name>
</gene>
<protein>
    <recommendedName>
        <fullName evidence="4">Heme exporter protein D</fullName>
    </recommendedName>
</protein>
<keyword evidence="1" id="KW-1133">Transmembrane helix</keyword>
<accession>A0A286GCH1</accession>
<organism evidence="2 3">
    <name type="scientific">Caenispirillum bisanense</name>
    <dbReference type="NCBI Taxonomy" id="414052"/>
    <lineage>
        <taxon>Bacteria</taxon>
        <taxon>Pseudomonadati</taxon>
        <taxon>Pseudomonadota</taxon>
        <taxon>Alphaproteobacteria</taxon>
        <taxon>Rhodospirillales</taxon>
        <taxon>Novispirillaceae</taxon>
        <taxon>Caenispirillum</taxon>
    </lineage>
</organism>
<feature type="transmembrane region" description="Helical" evidence="1">
    <location>
        <begin position="33"/>
        <end position="56"/>
    </location>
</feature>
<keyword evidence="1" id="KW-0812">Transmembrane</keyword>
<dbReference type="AlphaFoldDB" id="A0A286GCH1"/>
<evidence type="ECO:0000313" key="3">
    <source>
        <dbReference type="Proteomes" id="UP000219621"/>
    </source>
</evidence>
<proteinExistence type="predicted"/>
<evidence type="ECO:0000256" key="1">
    <source>
        <dbReference type="SAM" id="Phobius"/>
    </source>
</evidence>
<dbReference type="Proteomes" id="UP000219621">
    <property type="component" value="Unassembled WGS sequence"/>
</dbReference>